<organism evidence="1 2">
    <name type="scientific">Acer negundo</name>
    <name type="common">Box elder</name>
    <dbReference type="NCBI Taxonomy" id="4023"/>
    <lineage>
        <taxon>Eukaryota</taxon>
        <taxon>Viridiplantae</taxon>
        <taxon>Streptophyta</taxon>
        <taxon>Embryophyta</taxon>
        <taxon>Tracheophyta</taxon>
        <taxon>Spermatophyta</taxon>
        <taxon>Magnoliopsida</taxon>
        <taxon>eudicotyledons</taxon>
        <taxon>Gunneridae</taxon>
        <taxon>Pentapetalae</taxon>
        <taxon>rosids</taxon>
        <taxon>malvids</taxon>
        <taxon>Sapindales</taxon>
        <taxon>Sapindaceae</taxon>
        <taxon>Hippocastanoideae</taxon>
        <taxon>Acereae</taxon>
        <taxon>Acer</taxon>
    </lineage>
</organism>
<sequence length="87" mass="8525">MKENATPRVEENIVLCSGGGCGTGAVEEGSTAGGAGGVATTGSGTCYGSTAGWASGVAVAGFGMAGRAIGVTGLAEIWWYSNWFSSR</sequence>
<dbReference type="Proteomes" id="UP001064489">
    <property type="component" value="Chromosome 6"/>
</dbReference>
<evidence type="ECO:0000313" key="1">
    <source>
        <dbReference type="EMBL" id="KAI9191361.1"/>
    </source>
</evidence>
<protein>
    <submittedName>
        <fullName evidence="1">Uncharacterized protein</fullName>
    </submittedName>
</protein>
<accession>A0AAD5JA42</accession>
<dbReference type="EMBL" id="JAJSOW010000004">
    <property type="protein sequence ID" value="KAI9191361.1"/>
    <property type="molecule type" value="Genomic_DNA"/>
</dbReference>
<reference evidence="1" key="1">
    <citation type="journal article" date="2022" name="Plant J.">
        <title>Strategies of tolerance reflected in two North American maple genomes.</title>
        <authorList>
            <person name="McEvoy S.L."/>
            <person name="Sezen U.U."/>
            <person name="Trouern-Trend A."/>
            <person name="McMahon S.M."/>
            <person name="Schaberg P.G."/>
            <person name="Yang J."/>
            <person name="Wegrzyn J.L."/>
            <person name="Swenson N.G."/>
        </authorList>
    </citation>
    <scope>NUCLEOTIDE SEQUENCE</scope>
    <source>
        <strain evidence="1">91603</strain>
    </source>
</reference>
<comment type="caution">
    <text evidence="1">The sequence shown here is derived from an EMBL/GenBank/DDBJ whole genome shotgun (WGS) entry which is preliminary data.</text>
</comment>
<reference evidence="1" key="2">
    <citation type="submission" date="2023-02" db="EMBL/GenBank/DDBJ databases">
        <authorList>
            <person name="Swenson N.G."/>
            <person name="Wegrzyn J.L."/>
            <person name="Mcevoy S.L."/>
        </authorList>
    </citation>
    <scope>NUCLEOTIDE SEQUENCE</scope>
    <source>
        <strain evidence="1">91603</strain>
        <tissue evidence="1">Leaf</tissue>
    </source>
</reference>
<evidence type="ECO:0000313" key="2">
    <source>
        <dbReference type="Proteomes" id="UP001064489"/>
    </source>
</evidence>
<dbReference type="AlphaFoldDB" id="A0AAD5JA42"/>
<name>A0AAD5JA42_ACENE</name>
<keyword evidence="2" id="KW-1185">Reference proteome</keyword>
<proteinExistence type="predicted"/>
<gene>
    <name evidence="1" type="ORF">LWI28_007500</name>
</gene>